<dbReference type="GO" id="GO:0005737">
    <property type="term" value="C:cytoplasm"/>
    <property type="evidence" value="ECO:0007669"/>
    <property type="project" value="InterPro"/>
</dbReference>
<feature type="domain" description="Dihydroorotate dehydrogenase catalytic" evidence="7">
    <location>
        <begin position="84"/>
        <end position="319"/>
    </location>
</feature>
<dbReference type="AlphaFoldDB" id="A0A0F4ZFY8"/>
<dbReference type="EMBL" id="LAEV01001031">
    <property type="protein sequence ID" value="KKA29026.1"/>
    <property type="molecule type" value="Genomic_DNA"/>
</dbReference>
<dbReference type="InterPro" id="IPR050074">
    <property type="entry name" value="DHO_dehydrogenase"/>
</dbReference>
<evidence type="ECO:0000256" key="5">
    <source>
        <dbReference type="ARBA" id="ARBA00022975"/>
    </source>
</evidence>
<name>A0A0F4ZFY8_9PEZI</name>
<accession>A0A0F4ZFY8</accession>
<dbReference type="InterPro" id="IPR023359">
    <property type="entry name" value="Dihydro_DH_chainA_dom2"/>
</dbReference>
<organism evidence="8 9">
    <name type="scientific">Thielaviopsis punctulata</name>
    <dbReference type="NCBI Taxonomy" id="72032"/>
    <lineage>
        <taxon>Eukaryota</taxon>
        <taxon>Fungi</taxon>
        <taxon>Dikarya</taxon>
        <taxon>Ascomycota</taxon>
        <taxon>Pezizomycotina</taxon>
        <taxon>Sordariomycetes</taxon>
        <taxon>Hypocreomycetidae</taxon>
        <taxon>Microascales</taxon>
        <taxon>Ceratocystidaceae</taxon>
        <taxon>Thielaviopsis</taxon>
    </lineage>
</organism>
<evidence type="ECO:0000259" key="7">
    <source>
        <dbReference type="Pfam" id="PF01180"/>
    </source>
</evidence>
<dbReference type="Pfam" id="PF01180">
    <property type="entry name" value="DHO_dh"/>
    <property type="match status" value="1"/>
</dbReference>
<keyword evidence="9" id="KW-1185">Reference proteome</keyword>
<comment type="cofactor">
    <cofactor evidence="1">
        <name>FMN</name>
        <dbReference type="ChEBI" id="CHEBI:58210"/>
    </cofactor>
</comment>
<sequence>MPPKLSFSPPILNSACPWATDLSHLRPLYASPSTGAITTRTSLPTGFPHNDDTHRFLFFDPCSPTSHTPSNPPALPSTAAPYLSASLNNLGYSPHPLSFYLDLVSTLATDFPLATKPVIISVTGSPADIAASYTAVAARATTLSIPLALEINLSCPNIPSTPPPAYTAAGLAAVLDALPSSPAVPVGIKTPPYTHAGQFAMLTAALAAGNGAAKISFVTATNTLGSCLVLGEDGAPVLPGSGVGGMAGAALHPLALGNVAALRKAFDETPGLEGIDIIGVGGVGDAAGFKRMTAAGAKFVALATALGKQGVQVFDKIVETH</sequence>
<dbReference type="PANTHER" id="PTHR48109">
    <property type="entry name" value="DIHYDROOROTATE DEHYDROGENASE (QUINONE), MITOCHONDRIAL-RELATED"/>
    <property type="match status" value="1"/>
</dbReference>
<dbReference type="GO" id="GO:0006207">
    <property type="term" value="P:'de novo' pyrimidine nucleobase biosynthetic process"/>
    <property type="evidence" value="ECO:0007669"/>
    <property type="project" value="TreeGrafter"/>
</dbReference>
<dbReference type="InterPro" id="IPR005720">
    <property type="entry name" value="Dihydroorotate_DH_cat"/>
</dbReference>
<evidence type="ECO:0000256" key="1">
    <source>
        <dbReference type="ARBA" id="ARBA00001917"/>
    </source>
</evidence>
<dbReference type="SUPFAM" id="SSF51395">
    <property type="entry name" value="FMN-linked oxidoreductases"/>
    <property type="match status" value="1"/>
</dbReference>
<dbReference type="GO" id="GO:0006221">
    <property type="term" value="P:pyrimidine nucleotide biosynthetic process"/>
    <property type="evidence" value="ECO:0007669"/>
    <property type="project" value="UniProtKB-KW"/>
</dbReference>
<dbReference type="InterPro" id="IPR013785">
    <property type="entry name" value="Aldolase_TIM"/>
</dbReference>
<evidence type="ECO:0000256" key="4">
    <source>
        <dbReference type="ARBA" id="ARBA00022643"/>
    </source>
</evidence>
<proteinExistence type="predicted"/>
<dbReference type="Gene3D" id="3.20.20.70">
    <property type="entry name" value="Aldolase class I"/>
    <property type="match status" value="1"/>
</dbReference>
<dbReference type="Proteomes" id="UP000033483">
    <property type="component" value="Unassembled WGS sequence"/>
</dbReference>
<dbReference type="PANTHER" id="PTHR48109:SF1">
    <property type="entry name" value="DIHYDROOROTATE DEHYDROGENASE (FUMARATE)"/>
    <property type="match status" value="1"/>
</dbReference>
<reference evidence="8 9" key="1">
    <citation type="submission" date="2015-03" db="EMBL/GenBank/DDBJ databases">
        <authorList>
            <person name="Radwan O."/>
            <person name="Al-Naeli F.A."/>
            <person name="Rendon G.A."/>
            <person name="Fields C."/>
        </authorList>
    </citation>
    <scope>NUCLEOTIDE SEQUENCE [LARGE SCALE GENOMIC DNA]</scope>
    <source>
        <strain evidence="8">CR-DP1</strain>
    </source>
</reference>
<comment type="pathway">
    <text evidence="2">Pyrimidine metabolism; UMP biosynthesis via de novo pathway.</text>
</comment>
<evidence type="ECO:0000256" key="3">
    <source>
        <dbReference type="ARBA" id="ARBA00022630"/>
    </source>
</evidence>
<evidence type="ECO:0000256" key="2">
    <source>
        <dbReference type="ARBA" id="ARBA00004725"/>
    </source>
</evidence>
<gene>
    <name evidence="8" type="ORF">TD95_004045</name>
</gene>
<dbReference type="GO" id="GO:0004152">
    <property type="term" value="F:dihydroorotate dehydrogenase activity"/>
    <property type="evidence" value="ECO:0007669"/>
    <property type="project" value="TreeGrafter"/>
</dbReference>
<evidence type="ECO:0000313" key="8">
    <source>
        <dbReference type="EMBL" id="KKA29026.1"/>
    </source>
</evidence>
<dbReference type="OrthoDB" id="14784at2759"/>
<keyword evidence="5" id="KW-0665">Pyrimidine biosynthesis</keyword>
<dbReference type="Gene3D" id="2.30.26.10">
    <property type="entry name" value="Dihydroorotate Dehydrogenase A, chain A, domain 2"/>
    <property type="match status" value="1"/>
</dbReference>
<evidence type="ECO:0000313" key="9">
    <source>
        <dbReference type="Proteomes" id="UP000033483"/>
    </source>
</evidence>
<comment type="caution">
    <text evidence="8">The sequence shown here is derived from an EMBL/GenBank/DDBJ whole genome shotgun (WGS) entry which is preliminary data.</text>
</comment>
<keyword evidence="3" id="KW-0285">Flavoprotein</keyword>
<keyword evidence="4" id="KW-0288">FMN</keyword>
<keyword evidence="6" id="KW-0560">Oxidoreductase</keyword>
<protein>
    <recommendedName>
        <fullName evidence="7">Dihydroorotate dehydrogenase catalytic domain-containing protein</fullName>
    </recommendedName>
</protein>
<evidence type="ECO:0000256" key="6">
    <source>
        <dbReference type="ARBA" id="ARBA00023002"/>
    </source>
</evidence>